<dbReference type="PANTHER" id="PTHR33428:SF14">
    <property type="entry name" value="CARBOXYLESTERASE TYPE B DOMAIN-CONTAINING PROTEIN"/>
    <property type="match status" value="1"/>
</dbReference>
<dbReference type="Pfam" id="PF12740">
    <property type="entry name" value="PETase"/>
    <property type="match status" value="1"/>
</dbReference>
<dbReference type="Proteomes" id="UP000006015">
    <property type="component" value="Unassembled WGS sequence"/>
</dbReference>
<dbReference type="PANTHER" id="PTHR33428">
    <property type="entry name" value="CHLOROPHYLLASE-2, CHLOROPLASTIC"/>
    <property type="match status" value="1"/>
</dbReference>
<name>A0ABP2II38_CORAM</name>
<evidence type="ECO:0000259" key="2">
    <source>
        <dbReference type="Pfam" id="PF12740"/>
    </source>
</evidence>
<accession>A0ABP2II38</accession>
<reference evidence="3 4" key="1">
    <citation type="submission" date="2010-04" db="EMBL/GenBank/DDBJ databases">
        <authorList>
            <person name="Weinstock G."/>
            <person name="Sodergren E."/>
            <person name="Clifton S."/>
            <person name="Fulton L."/>
            <person name="Fulton B."/>
            <person name="Courtney L."/>
            <person name="Fronick C."/>
            <person name="Harrison M."/>
            <person name="Strong C."/>
            <person name="Farmer C."/>
            <person name="Delahaunty K."/>
            <person name="Markovic C."/>
            <person name="Hall O."/>
            <person name="Minx P."/>
            <person name="Tomlinson C."/>
            <person name="Mitreva M."/>
            <person name="Hou S."/>
            <person name="Wollam A."/>
            <person name="Pepin K.H."/>
            <person name="Johnson M."/>
            <person name="Bhonagiri V."/>
            <person name="Zhang X."/>
            <person name="Suruliraj S."/>
            <person name="Warren W."/>
            <person name="Chinwalla A."/>
            <person name="Mardis E.R."/>
            <person name="Wilson R.K."/>
        </authorList>
    </citation>
    <scope>NUCLEOTIDE SEQUENCE [LARGE SCALE GENOMIC DNA]</scope>
    <source>
        <strain evidence="3 4">DSM 20306</strain>
    </source>
</reference>
<dbReference type="EMBL" id="ADNS01000017">
    <property type="protein sequence ID" value="EFG80934.1"/>
    <property type="molecule type" value="Genomic_DNA"/>
</dbReference>
<evidence type="ECO:0000313" key="4">
    <source>
        <dbReference type="Proteomes" id="UP000006015"/>
    </source>
</evidence>
<comment type="caution">
    <text evidence="3">The sequence shown here is derived from an EMBL/GenBank/DDBJ whole genome shotgun (WGS) entry which is preliminary data.</text>
</comment>
<dbReference type="InterPro" id="IPR029058">
    <property type="entry name" value="AB_hydrolase_fold"/>
</dbReference>
<proteinExistence type="predicted"/>
<organism evidence="3 4">
    <name type="scientific">Corynebacterium ammoniagenes DSM 20306</name>
    <dbReference type="NCBI Taxonomy" id="649754"/>
    <lineage>
        <taxon>Bacteria</taxon>
        <taxon>Bacillati</taxon>
        <taxon>Actinomycetota</taxon>
        <taxon>Actinomycetes</taxon>
        <taxon>Mycobacteriales</taxon>
        <taxon>Corynebacteriaceae</taxon>
        <taxon>Corynebacterium</taxon>
    </lineage>
</organism>
<feature type="domain" description="PET hydrolase/cutinase-like" evidence="2">
    <location>
        <begin position="47"/>
        <end position="268"/>
    </location>
</feature>
<feature type="region of interest" description="Disordered" evidence="1">
    <location>
        <begin position="281"/>
        <end position="301"/>
    </location>
</feature>
<evidence type="ECO:0000313" key="3">
    <source>
        <dbReference type="EMBL" id="EFG80934.1"/>
    </source>
</evidence>
<protein>
    <submittedName>
        <fullName evidence="3">Carboxymethylenebutenolidase</fullName>
    </submittedName>
</protein>
<keyword evidence="4" id="KW-1185">Reference proteome</keyword>
<dbReference type="SUPFAM" id="SSF53474">
    <property type="entry name" value="alpha/beta-Hydrolases"/>
    <property type="match status" value="1"/>
</dbReference>
<dbReference type="Gene3D" id="3.40.50.1820">
    <property type="entry name" value="alpha/beta hydrolase"/>
    <property type="match status" value="1"/>
</dbReference>
<gene>
    <name evidence="3" type="ORF">HMPREF0281_01808</name>
</gene>
<evidence type="ECO:0000256" key="1">
    <source>
        <dbReference type="SAM" id="MobiDB-lite"/>
    </source>
</evidence>
<sequence length="301" mass="31499">MLVLHGKLTCSILGTVSANLKKHLATLSKRGSHRVLVGDLDYAGLPGKVYAPAEGKGLAAVAFGHDWRKNVKDYHATLRHLASWGFVVVAPDTETGLIPNHRNLAADLESSLQVAAGVKLGNGNITVSPHKLGLIGHGMGGASAVLAAVDNEKVKAVGAYYPAQSSPSADAAARSLEIPGLIIGSGRSDIFNSGNPAKLAYNWGGDVTYREITKGTQQGFSEDLFYKLAIGSGAFQASQAEIARGLMVGFLKHQLEGDKTYSDFSEPDASAKGIESFFGDSLADRAGEPSAGELAPVRQES</sequence>
<dbReference type="InterPro" id="IPR041127">
    <property type="entry name" value="PET_hydrolase/cutinase-like"/>
</dbReference>